<dbReference type="InterPro" id="IPR043504">
    <property type="entry name" value="Peptidase_S1_PA_chymotrypsin"/>
</dbReference>
<evidence type="ECO:0000313" key="4">
    <source>
        <dbReference type="EMBL" id="KAK4881123.1"/>
    </source>
</evidence>
<evidence type="ECO:0000256" key="1">
    <source>
        <dbReference type="ARBA" id="ARBA00023157"/>
    </source>
</evidence>
<keyword evidence="5" id="KW-1185">Reference proteome</keyword>
<name>A0AAN7PBM1_9COLE</name>
<evidence type="ECO:0000256" key="2">
    <source>
        <dbReference type="ARBA" id="ARBA00024195"/>
    </source>
</evidence>
<dbReference type="AlphaFoldDB" id="A0AAN7PBM1"/>
<dbReference type="Pfam" id="PF00089">
    <property type="entry name" value="Trypsin"/>
    <property type="match status" value="1"/>
</dbReference>
<dbReference type="GO" id="GO:0004252">
    <property type="term" value="F:serine-type endopeptidase activity"/>
    <property type="evidence" value="ECO:0007669"/>
    <property type="project" value="InterPro"/>
</dbReference>
<dbReference type="InterPro" id="IPR051487">
    <property type="entry name" value="Ser/Thr_Proteases_Immune/Dev"/>
</dbReference>
<dbReference type="Gene3D" id="2.40.10.10">
    <property type="entry name" value="Trypsin-like serine proteases"/>
    <property type="match status" value="3"/>
</dbReference>
<reference evidence="5" key="1">
    <citation type="submission" date="2023-01" db="EMBL/GenBank/DDBJ databases">
        <title>Key to firefly adult light organ development and bioluminescence: homeobox transcription factors regulate luciferase expression and transportation to peroxisome.</title>
        <authorList>
            <person name="Fu X."/>
        </authorList>
    </citation>
    <scope>NUCLEOTIDE SEQUENCE [LARGE SCALE GENOMIC DNA]</scope>
</reference>
<organism evidence="4 5">
    <name type="scientific">Aquatica leii</name>
    <dbReference type="NCBI Taxonomy" id="1421715"/>
    <lineage>
        <taxon>Eukaryota</taxon>
        <taxon>Metazoa</taxon>
        <taxon>Ecdysozoa</taxon>
        <taxon>Arthropoda</taxon>
        <taxon>Hexapoda</taxon>
        <taxon>Insecta</taxon>
        <taxon>Pterygota</taxon>
        <taxon>Neoptera</taxon>
        <taxon>Endopterygota</taxon>
        <taxon>Coleoptera</taxon>
        <taxon>Polyphaga</taxon>
        <taxon>Elateriformia</taxon>
        <taxon>Elateroidea</taxon>
        <taxon>Lampyridae</taxon>
        <taxon>Luciolinae</taxon>
        <taxon>Aquatica</taxon>
    </lineage>
</organism>
<proteinExistence type="inferred from homology"/>
<evidence type="ECO:0000259" key="3">
    <source>
        <dbReference type="PROSITE" id="PS50240"/>
    </source>
</evidence>
<protein>
    <recommendedName>
        <fullName evidence="3">Peptidase S1 domain-containing protein</fullName>
    </recommendedName>
</protein>
<keyword evidence="1" id="KW-1015">Disulfide bond</keyword>
<dbReference type="InterPro" id="IPR001314">
    <property type="entry name" value="Peptidase_S1A"/>
</dbReference>
<dbReference type="EMBL" id="JARPUR010000002">
    <property type="protein sequence ID" value="KAK4881123.1"/>
    <property type="molecule type" value="Genomic_DNA"/>
</dbReference>
<evidence type="ECO:0000313" key="5">
    <source>
        <dbReference type="Proteomes" id="UP001353858"/>
    </source>
</evidence>
<dbReference type="InterPro" id="IPR009003">
    <property type="entry name" value="Peptidase_S1_PA"/>
</dbReference>
<sequence length="294" mass="33060">MFRRGFTGKELLGELQQILEDKSDGEELSDSSEEDYVLSCQERSSDDSHSSYEEVEESQSVVLIFKLPRCDNAINKTNNLESKCGVQENSISVSDFPWVALIRLLTRTYNPDANVRCVGVLINERYIITSSTCLQFLIKDVILGESEIGVDSWRTHDKVDIALLKLSHGVNFTDYIQPVCLPFDEFNYYEKKTTFYTAGWGSSSSEIKIVKSRMVECEDLSKYTICLDHVGKNTVCTGDEGAPVMYMNNDRWVLHGIVSSTFDKDGSPCAVNSPSTAVPITDDVLEWIVDHSKL</sequence>
<dbReference type="SUPFAM" id="SSF50494">
    <property type="entry name" value="Trypsin-like serine proteases"/>
    <property type="match status" value="1"/>
</dbReference>
<dbReference type="Proteomes" id="UP001353858">
    <property type="component" value="Unassembled WGS sequence"/>
</dbReference>
<dbReference type="PANTHER" id="PTHR24256">
    <property type="entry name" value="TRYPTASE-RELATED"/>
    <property type="match status" value="1"/>
</dbReference>
<gene>
    <name evidence="4" type="ORF">RN001_004442</name>
</gene>
<comment type="similarity">
    <text evidence="2">Belongs to the peptidase S1 family. CLIP subfamily.</text>
</comment>
<dbReference type="PRINTS" id="PR00722">
    <property type="entry name" value="CHYMOTRYPSIN"/>
</dbReference>
<dbReference type="GO" id="GO:0006508">
    <property type="term" value="P:proteolysis"/>
    <property type="evidence" value="ECO:0007669"/>
    <property type="project" value="InterPro"/>
</dbReference>
<dbReference type="SMART" id="SM00020">
    <property type="entry name" value="Tryp_SPc"/>
    <property type="match status" value="1"/>
</dbReference>
<dbReference type="PROSITE" id="PS50240">
    <property type="entry name" value="TRYPSIN_DOM"/>
    <property type="match status" value="1"/>
</dbReference>
<comment type="caution">
    <text evidence="4">The sequence shown here is derived from an EMBL/GenBank/DDBJ whole genome shotgun (WGS) entry which is preliminary data.</text>
</comment>
<accession>A0AAN7PBM1</accession>
<dbReference type="InterPro" id="IPR001254">
    <property type="entry name" value="Trypsin_dom"/>
</dbReference>
<feature type="domain" description="Peptidase S1" evidence="3">
    <location>
        <begin position="83"/>
        <end position="293"/>
    </location>
</feature>